<protein>
    <submittedName>
        <fullName evidence="1">Uncharacterized protein</fullName>
    </submittedName>
</protein>
<dbReference type="AlphaFoldDB" id="A0A9W7XSJ9"/>
<comment type="caution">
    <text evidence="1">The sequence shown here is derived from an EMBL/GenBank/DDBJ whole genome shotgun (WGS) entry which is preliminary data.</text>
</comment>
<dbReference type="Proteomes" id="UP001145021">
    <property type="component" value="Unassembled WGS sequence"/>
</dbReference>
<evidence type="ECO:0000313" key="2">
    <source>
        <dbReference type="Proteomes" id="UP001145021"/>
    </source>
</evidence>
<organism evidence="1 2">
    <name type="scientific">Coemansia asiatica</name>
    <dbReference type="NCBI Taxonomy" id="1052880"/>
    <lineage>
        <taxon>Eukaryota</taxon>
        <taxon>Fungi</taxon>
        <taxon>Fungi incertae sedis</taxon>
        <taxon>Zoopagomycota</taxon>
        <taxon>Kickxellomycotina</taxon>
        <taxon>Kickxellomycetes</taxon>
        <taxon>Kickxellales</taxon>
        <taxon>Kickxellaceae</taxon>
        <taxon>Coemansia</taxon>
    </lineage>
</organism>
<accession>A0A9W7XSJ9</accession>
<evidence type="ECO:0000313" key="1">
    <source>
        <dbReference type="EMBL" id="KAJ1648630.1"/>
    </source>
</evidence>
<name>A0A9W7XSJ9_9FUNG</name>
<keyword evidence="2" id="KW-1185">Reference proteome</keyword>
<proteinExistence type="predicted"/>
<gene>
    <name evidence="1" type="ORF">LPJ64_000084</name>
</gene>
<reference evidence="1" key="1">
    <citation type="submission" date="2022-07" db="EMBL/GenBank/DDBJ databases">
        <title>Phylogenomic reconstructions and comparative analyses of Kickxellomycotina fungi.</title>
        <authorList>
            <person name="Reynolds N.K."/>
            <person name="Stajich J.E."/>
            <person name="Barry K."/>
            <person name="Grigoriev I.V."/>
            <person name="Crous P."/>
            <person name="Smith M.E."/>
        </authorList>
    </citation>
    <scope>NUCLEOTIDE SEQUENCE</scope>
    <source>
        <strain evidence="1">NBRC 105413</strain>
    </source>
</reference>
<sequence length="620" mass="67597">MLRRMSAIQQRATLILSRLLNSSSSRSFSCAQKRILGKNILATARFSKSRACRTRSISIKSVLGTEPQEQRARSSPSLQRIQRPDIASQLRDLANDMAASFEKTESAILCRWADRLRTVTARNHDAEPQIGVLYAATAHPYFIDAVKSTTLASGSDQRTSFMAMSEAEGNSEAFADWLFSCDRIVVVAGRMGIVQALALSNPSVAALQLHPDTVILVDGLEKSSSAIDAFSGLLLESLQLLGIVSAKKAVGKLCSVKPGSDLESLQRQMSEQHRSEDGANTQLLASALEAAILCAEHSGQLALSSSANILHVSNKQDIHLASSQNPQKRSVVYSVAEASRSMQRDFENGDLVAVDVSMGEIKHRTSKWFSSGKIWQALLMRVYETADDLIDNAILDRCLETAELGMVHAAGRLNESIRHISADLAASIDVYARRASAAELVDPAAVGSTVDMLRAIACHTDSVDQFALAKQVWDARKQMIESDVLEGIPGHMHWSLTQFWAIQATALSSAATSLVYFDVPLLYASCGGLGLSLLAFVWLGRRWSLLERLVLDHLDFQSALLREKVVRVHKDIIQAKLENPVLSCIQASPSSLAKQTNDTDSVLSTTTISQWRLQLGSALK</sequence>
<dbReference type="EMBL" id="JANBOH010000002">
    <property type="protein sequence ID" value="KAJ1648630.1"/>
    <property type="molecule type" value="Genomic_DNA"/>
</dbReference>